<accession>A0A9D3YD01</accession>
<dbReference type="Proteomes" id="UP000828390">
    <property type="component" value="Unassembled WGS sequence"/>
</dbReference>
<reference evidence="1" key="2">
    <citation type="submission" date="2020-11" db="EMBL/GenBank/DDBJ databases">
        <authorList>
            <person name="McCartney M.A."/>
            <person name="Auch B."/>
            <person name="Kono T."/>
            <person name="Mallez S."/>
            <person name="Becker A."/>
            <person name="Gohl D.M."/>
            <person name="Silverstein K.A.T."/>
            <person name="Koren S."/>
            <person name="Bechman K.B."/>
            <person name="Herman A."/>
            <person name="Abrahante J.E."/>
            <person name="Garbe J."/>
        </authorList>
    </citation>
    <scope>NUCLEOTIDE SEQUENCE</scope>
    <source>
        <strain evidence="1">Duluth1</strain>
        <tissue evidence="1">Whole animal</tissue>
    </source>
</reference>
<proteinExistence type="predicted"/>
<dbReference type="EMBL" id="JAIWYP010000016">
    <property type="protein sequence ID" value="KAH3696886.1"/>
    <property type="molecule type" value="Genomic_DNA"/>
</dbReference>
<gene>
    <name evidence="1" type="ORF">DPMN_084367</name>
</gene>
<evidence type="ECO:0000313" key="2">
    <source>
        <dbReference type="Proteomes" id="UP000828390"/>
    </source>
</evidence>
<evidence type="ECO:0000313" key="1">
    <source>
        <dbReference type="EMBL" id="KAH3696886.1"/>
    </source>
</evidence>
<organism evidence="1 2">
    <name type="scientific">Dreissena polymorpha</name>
    <name type="common">Zebra mussel</name>
    <name type="synonym">Mytilus polymorpha</name>
    <dbReference type="NCBI Taxonomy" id="45954"/>
    <lineage>
        <taxon>Eukaryota</taxon>
        <taxon>Metazoa</taxon>
        <taxon>Spiralia</taxon>
        <taxon>Lophotrochozoa</taxon>
        <taxon>Mollusca</taxon>
        <taxon>Bivalvia</taxon>
        <taxon>Autobranchia</taxon>
        <taxon>Heteroconchia</taxon>
        <taxon>Euheterodonta</taxon>
        <taxon>Imparidentia</taxon>
        <taxon>Neoheterodontei</taxon>
        <taxon>Myida</taxon>
        <taxon>Dreissenoidea</taxon>
        <taxon>Dreissenidae</taxon>
        <taxon>Dreissena</taxon>
    </lineage>
</organism>
<comment type="caution">
    <text evidence="1">The sequence shown here is derived from an EMBL/GenBank/DDBJ whole genome shotgun (WGS) entry which is preliminary data.</text>
</comment>
<name>A0A9D3YD01_DREPO</name>
<protein>
    <submittedName>
        <fullName evidence="1">Uncharacterized protein</fullName>
    </submittedName>
</protein>
<reference evidence="1" key="1">
    <citation type="journal article" date="2019" name="bioRxiv">
        <title>The Genome of the Zebra Mussel, Dreissena polymorpha: A Resource for Invasive Species Research.</title>
        <authorList>
            <person name="McCartney M.A."/>
            <person name="Auch B."/>
            <person name="Kono T."/>
            <person name="Mallez S."/>
            <person name="Zhang Y."/>
            <person name="Obille A."/>
            <person name="Becker A."/>
            <person name="Abrahante J.E."/>
            <person name="Garbe J."/>
            <person name="Badalamenti J.P."/>
            <person name="Herman A."/>
            <person name="Mangelson H."/>
            <person name="Liachko I."/>
            <person name="Sullivan S."/>
            <person name="Sone E.D."/>
            <person name="Koren S."/>
            <person name="Silverstein K.A.T."/>
            <person name="Beckman K.B."/>
            <person name="Gohl D.M."/>
        </authorList>
    </citation>
    <scope>NUCLEOTIDE SEQUENCE</scope>
    <source>
        <strain evidence="1">Duluth1</strain>
        <tissue evidence="1">Whole animal</tissue>
    </source>
</reference>
<dbReference type="AlphaFoldDB" id="A0A9D3YD01"/>
<keyword evidence="2" id="KW-1185">Reference proteome</keyword>
<sequence>MIRFNIQSNMQNKHTDLILFEYIVEVTVTASGAVVTGAVAYDGGDGAGVVVIISIKLLTKFGEDRMPGMAHIKRVTKFGLKRTKIPRDIIQLLTKFGEDWMNNT</sequence>